<evidence type="ECO:0008006" key="2">
    <source>
        <dbReference type="Google" id="ProtNLM"/>
    </source>
</evidence>
<reference evidence="1" key="1">
    <citation type="journal article" date="2015" name="Nature">
        <title>Complex archaea that bridge the gap between prokaryotes and eukaryotes.</title>
        <authorList>
            <person name="Spang A."/>
            <person name="Saw J.H."/>
            <person name="Jorgensen S.L."/>
            <person name="Zaremba-Niedzwiedzka K."/>
            <person name="Martijn J."/>
            <person name="Lind A.E."/>
            <person name="van Eijk R."/>
            <person name="Schleper C."/>
            <person name="Guy L."/>
            <person name="Ettema T.J."/>
        </authorList>
    </citation>
    <scope>NUCLEOTIDE SEQUENCE</scope>
</reference>
<comment type="caution">
    <text evidence="1">The sequence shown here is derived from an EMBL/GenBank/DDBJ whole genome shotgun (WGS) entry which is preliminary data.</text>
</comment>
<dbReference type="EMBL" id="LAZR01058664">
    <property type="protein sequence ID" value="KKK69404.1"/>
    <property type="molecule type" value="Genomic_DNA"/>
</dbReference>
<dbReference type="AlphaFoldDB" id="A0A0F8ZSM5"/>
<evidence type="ECO:0000313" key="1">
    <source>
        <dbReference type="EMBL" id="KKK69404.1"/>
    </source>
</evidence>
<name>A0A0F8ZSM5_9ZZZZ</name>
<organism evidence="1">
    <name type="scientific">marine sediment metagenome</name>
    <dbReference type="NCBI Taxonomy" id="412755"/>
    <lineage>
        <taxon>unclassified sequences</taxon>
        <taxon>metagenomes</taxon>
        <taxon>ecological metagenomes</taxon>
    </lineage>
</organism>
<sequence>YLLQPWEKTWHAAIAFLDRWAEKFPDVEWMYVPQAVEGDRSGWRTSMFKGAEEPRVSWIGIPRAYATHIACRPLARVDEISSLVNFYKRKVHCLGMLAGDVHELHYLEKAGCTSIDSSAPVWRGWNGYSLKSFEDSIWPDYPMDFDAKIHSDVVRWKRYDGIILDNLEACGIDTANARRDGKV</sequence>
<proteinExistence type="predicted"/>
<protein>
    <recommendedName>
        <fullName evidence="2">Uroporphyrinogen decarboxylase (URO-D) domain-containing protein</fullName>
    </recommendedName>
</protein>
<accession>A0A0F8ZSM5</accession>
<feature type="non-terminal residue" evidence="1">
    <location>
        <position position="1"/>
    </location>
</feature>
<gene>
    <name evidence="1" type="ORF">LCGC14_2934400</name>
</gene>